<dbReference type="PANTHER" id="PTHR12159:SF9">
    <property type="entry name" value="G_T MISMATCH-SPECIFIC THYMINE DNA GLYCOSYLASE"/>
    <property type="match status" value="1"/>
</dbReference>
<gene>
    <name evidence="5" type="primary">mug</name>
    <name evidence="5" type="ORF">LMG3431_00888</name>
</gene>
<keyword evidence="3" id="KW-0234">DNA repair</keyword>
<keyword evidence="6" id="KW-1185">Reference proteome</keyword>
<dbReference type="EC" id="3.2.2.28" evidence="5"/>
<evidence type="ECO:0000313" key="5">
    <source>
        <dbReference type="EMBL" id="CAB3629489.1"/>
    </source>
</evidence>
<keyword evidence="1" id="KW-0227">DNA damage</keyword>
<dbReference type="InterPro" id="IPR036895">
    <property type="entry name" value="Uracil-DNA_glycosylase-like_sf"/>
</dbReference>
<sequence>MHMLAPSPPPPPGLPDLLAEGLAVVFCGINPGLRAAASGHHFDGANNRFWRVLHLAGFTPQQIRPANDRDLLAHRCGLTAAVGRATARADQLSQQELLNAGAALRLKIEHYRPAHVAFLGKAAYAAISNQRQVLWGRQAEPFGGAHAWVLPNPSGLNRSFSVNELVDAYRQLFLAL</sequence>
<evidence type="ECO:0000313" key="6">
    <source>
        <dbReference type="Proteomes" id="UP000494108"/>
    </source>
</evidence>
<dbReference type="SMART" id="SM00986">
    <property type="entry name" value="UDG"/>
    <property type="match status" value="1"/>
</dbReference>
<dbReference type="InterPro" id="IPR015637">
    <property type="entry name" value="MUG/TDG"/>
</dbReference>
<dbReference type="NCBIfam" id="NF007570">
    <property type="entry name" value="PRK10201.1"/>
    <property type="match status" value="1"/>
</dbReference>
<dbReference type="CDD" id="cd10028">
    <property type="entry name" value="UDG-F2_TDG_MUG"/>
    <property type="match status" value="1"/>
</dbReference>
<dbReference type="Pfam" id="PF03167">
    <property type="entry name" value="UDG"/>
    <property type="match status" value="1"/>
</dbReference>
<dbReference type="InterPro" id="IPR005122">
    <property type="entry name" value="Uracil-DNA_glycosylase-like"/>
</dbReference>
<dbReference type="GO" id="GO:0004844">
    <property type="term" value="F:uracil DNA N-glycosylase activity"/>
    <property type="evidence" value="ECO:0007669"/>
    <property type="project" value="TreeGrafter"/>
</dbReference>
<protein>
    <submittedName>
        <fullName evidence="5">G/U mismatch-specific DNA glycosylase</fullName>
        <ecNumber evidence="5">3.2.2.28</ecNumber>
    </submittedName>
</protein>
<evidence type="ECO:0000256" key="1">
    <source>
        <dbReference type="ARBA" id="ARBA00022763"/>
    </source>
</evidence>
<evidence type="ECO:0000256" key="2">
    <source>
        <dbReference type="ARBA" id="ARBA00022801"/>
    </source>
</evidence>
<dbReference type="GO" id="GO:0006285">
    <property type="term" value="P:base-excision repair, AP site formation"/>
    <property type="evidence" value="ECO:0007669"/>
    <property type="project" value="InterPro"/>
</dbReference>
<dbReference type="Gene3D" id="3.40.470.10">
    <property type="entry name" value="Uracil-DNA glycosylase-like domain"/>
    <property type="match status" value="1"/>
</dbReference>
<dbReference type="GO" id="GO:0008263">
    <property type="term" value="F:pyrimidine-specific mismatch base pair DNA N-glycosylase activity"/>
    <property type="evidence" value="ECO:0007669"/>
    <property type="project" value="TreeGrafter"/>
</dbReference>
<evidence type="ECO:0000256" key="3">
    <source>
        <dbReference type="ARBA" id="ARBA00023204"/>
    </source>
</evidence>
<keyword evidence="5" id="KW-0326">Glycosidase</keyword>
<dbReference type="Proteomes" id="UP000494108">
    <property type="component" value="Unassembled WGS sequence"/>
</dbReference>
<keyword evidence="2 5" id="KW-0378">Hydrolase</keyword>
<proteinExistence type="predicted"/>
<dbReference type="SMART" id="SM00987">
    <property type="entry name" value="UreE_C"/>
    <property type="match status" value="1"/>
</dbReference>
<dbReference type="EMBL" id="CADIJX010000001">
    <property type="protein sequence ID" value="CAB3629489.1"/>
    <property type="molecule type" value="Genomic_DNA"/>
</dbReference>
<organism evidence="5 6">
    <name type="scientific">Achromobacter pestifer</name>
    <dbReference type="NCBI Taxonomy" id="1353889"/>
    <lineage>
        <taxon>Bacteria</taxon>
        <taxon>Pseudomonadati</taxon>
        <taxon>Pseudomonadota</taxon>
        <taxon>Betaproteobacteria</taxon>
        <taxon>Burkholderiales</taxon>
        <taxon>Alcaligenaceae</taxon>
        <taxon>Achromobacter</taxon>
    </lineage>
</organism>
<name>A0A6S6YK92_9BURK</name>
<evidence type="ECO:0000259" key="4">
    <source>
        <dbReference type="SMART" id="SM00986"/>
    </source>
</evidence>
<accession>A0A6S6YK92</accession>
<dbReference type="PANTHER" id="PTHR12159">
    <property type="entry name" value="G/T AND G/U MISMATCH-SPECIFIC DNA GLYCOSYLASE"/>
    <property type="match status" value="1"/>
</dbReference>
<dbReference type="SUPFAM" id="SSF52141">
    <property type="entry name" value="Uracil-DNA glycosylase-like"/>
    <property type="match status" value="1"/>
</dbReference>
<dbReference type="AlphaFoldDB" id="A0A6S6YK92"/>
<reference evidence="5 6" key="1">
    <citation type="submission" date="2020-04" db="EMBL/GenBank/DDBJ databases">
        <authorList>
            <person name="De Canck E."/>
        </authorList>
    </citation>
    <scope>NUCLEOTIDE SEQUENCE [LARGE SCALE GENOMIC DNA]</scope>
    <source>
        <strain evidence="5 6">LMG 3431</strain>
    </source>
</reference>
<dbReference type="RefSeq" id="WP_246288146.1">
    <property type="nucleotide sequence ID" value="NZ_CADIJX010000001.1"/>
</dbReference>
<feature type="domain" description="Uracil-DNA glycosylase-like" evidence="4">
    <location>
        <begin position="15"/>
        <end position="173"/>
    </location>
</feature>